<dbReference type="AlphaFoldDB" id="A0A5N5P617"/>
<dbReference type="Gene3D" id="1.10.560.10">
    <property type="entry name" value="GroEL-like equatorial domain"/>
    <property type="match status" value="1"/>
</dbReference>
<dbReference type="GO" id="GO:0005524">
    <property type="term" value="F:ATP binding"/>
    <property type="evidence" value="ECO:0007669"/>
    <property type="project" value="UniProtKB-KW"/>
</dbReference>
<organism evidence="5 6">
    <name type="scientific">Pangasianodon hypophthalmus</name>
    <name type="common">Striped catfish</name>
    <name type="synonym">Helicophagus hypophthalmus</name>
    <dbReference type="NCBI Taxonomy" id="310915"/>
    <lineage>
        <taxon>Eukaryota</taxon>
        <taxon>Metazoa</taxon>
        <taxon>Chordata</taxon>
        <taxon>Craniata</taxon>
        <taxon>Vertebrata</taxon>
        <taxon>Euteleostomi</taxon>
        <taxon>Actinopterygii</taxon>
        <taxon>Neopterygii</taxon>
        <taxon>Teleostei</taxon>
        <taxon>Ostariophysi</taxon>
        <taxon>Siluriformes</taxon>
        <taxon>Pangasiidae</taxon>
        <taxon>Pangasianodon</taxon>
    </lineage>
</organism>
<comment type="similarity">
    <text evidence="4">Belongs to the TCP-1 chaperonin family.</text>
</comment>
<dbReference type="EMBL" id="VFJC01000007">
    <property type="protein sequence ID" value="KAB5575235.1"/>
    <property type="molecule type" value="Genomic_DNA"/>
</dbReference>
<dbReference type="PRINTS" id="PR00304">
    <property type="entry name" value="TCOMPLEXTCP1"/>
</dbReference>
<dbReference type="Proteomes" id="UP000327468">
    <property type="component" value="Chromosome 6"/>
</dbReference>
<name>A0A5N5P617_PANHP</name>
<dbReference type="GO" id="GO:0140662">
    <property type="term" value="F:ATP-dependent protein folding chaperone"/>
    <property type="evidence" value="ECO:0007669"/>
    <property type="project" value="InterPro"/>
</dbReference>
<evidence type="ECO:0000313" key="6">
    <source>
        <dbReference type="Proteomes" id="UP000327468"/>
    </source>
</evidence>
<evidence type="ECO:0000256" key="2">
    <source>
        <dbReference type="ARBA" id="ARBA00022840"/>
    </source>
</evidence>
<reference evidence="5 6" key="1">
    <citation type="submission" date="2019-06" db="EMBL/GenBank/DDBJ databases">
        <title>A chromosome-scale genome assembly of the striped catfish, Pangasianodon hypophthalmus.</title>
        <authorList>
            <person name="Wen M."/>
            <person name="Zahm M."/>
            <person name="Roques C."/>
            <person name="Cabau C."/>
            <person name="Klopp C."/>
            <person name="Donnadieu C."/>
            <person name="Jouanno E."/>
            <person name="Avarre J.-C."/>
            <person name="Campet M."/>
            <person name="Ha T.T.T."/>
            <person name="Dugue R."/>
            <person name="Lampietro C."/>
            <person name="Louis A."/>
            <person name="Herpin A."/>
            <person name="Echchiki A."/>
            <person name="Berthelot C."/>
            <person name="Parey E."/>
            <person name="Roest-Crollius H."/>
            <person name="Braasch I."/>
            <person name="Postlethwait J."/>
            <person name="Bobe J."/>
            <person name="Montfort J."/>
            <person name="Bouchez O."/>
            <person name="Begum T."/>
            <person name="Schartl M."/>
            <person name="Guiguen Y."/>
        </authorList>
    </citation>
    <scope>NUCLEOTIDE SEQUENCE [LARGE SCALE GENOMIC DNA]</scope>
    <source>
        <strain evidence="5 6">Indonesia</strain>
        <tissue evidence="5">Blood</tissue>
    </source>
</reference>
<dbReference type="PANTHER" id="PTHR14667:SF2">
    <property type="entry name" value="BARDET-BIEDL SYNDROME 10 PROTEIN"/>
    <property type="match status" value="1"/>
</dbReference>
<dbReference type="PANTHER" id="PTHR14667">
    <property type="entry name" value="BARDET-BIEDL SYNDROME 10 PROTEIN"/>
    <property type="match status" value="1"/>
</dbReference>
<sequence length="226" mass="23897">MAKVTDPLQASLSVVGALECVVRRCVGPSGGTVIFTKDTGETLITKHGHRVLTALHLEHPVARTVLECLRAHDRVTADGSKSFVLLLAALLRGIRDSVHDSAHTRRRHASWKLANQLHAFCWDGLDDVIAHGVVPYASSLFGPGGCEPEGGVLAALVGGYVGGRVSPGQAEVLTPLLCELYTRVAHGDADSAGHLIYSRKLLSAARGRVGTTQRPITRGGRSPPAL</sequence>
<keyword evidence="3 4" id="KW-0143">Chaperone</keyword>
<dbReference type="InterPro" id="IPR042619">
    <property type="entry name" value="BBS10"/>
</dbReference>
<dbReference type="InterPro" id="IPR017998">
    <property type="entry name" value="Chaperone_TCP-1"/>
</dbReference>
<dbReference type="InterPro" id="IPR027413">
    <property type="entry name" value="GROEL-like_equatorial_sf"/>
</dbReference>
<accession>A0A5N5P617</accession>
<keyword evidence="1 4" id="KW-0547">Nucleotide-binding</keyword>
<keyword evidence="2 4" id="KW-0067">ATP-binding</keyword>
<evidence type="ECO:0000256" key="1">
    <source>
        <dbReference type="ARBA" id="ARBA00022741"/>
    </source>
</evidence>
<dbReference type="SUPFAM" id="SSF48592">
    <property type="entry name" value="GroEL equatorial domain-like"/>
    <property type="match status" value="1"/>
</dbReference>
<gene>
    <name evidence="5" type="ORF">PHYPO_G00218490</name>
</gene>
<dbReference type="GO" id="GO:0051131">
    <property type="term" value="P:chaperone-mediated protein complex assembly"/>
    <property type="evidence" value="ECO:0007669"/>
    <property type="project" value="InterPro"/>
</dbReference>
<evidence type="ECO:0000256" key="3">
    <source>
        <dbReference type="ARBA" id="ARBA00023186"/>
    </source>
</evidence>
<evidence type="ECO:0000256" key="4">
    <source>
        <dbReference type="RuleBase" id="RU004187"/>
    </source>
</evidence>
<keyword evidence="6" id="KW-1185">Reference proteome</keyword>
<evidence type="ECO:0000313" key="5">
    <source>
        <dbReference type="EMBL" id="KAB5575235.1"/>
    </source>
</evidence>
<comment type="caution">
    <text evidence="5">The sequence shown here is derived from an EMBL/GenBank/DDBJ whole genome shotgun (WGS) entry which is preliminary data.</text>
</comment>
<protein>
    <submittedName>
        <fullName evidence="5">Uncharacterized protein</fullName>
    </submittedName>
</protein>
<dbReference type="Pfam" id="PF00118">
    <property type="entry name" value="Cpn60_TCP1"/>
    <property type="match status" value="1"/>
</dbReference>
<dbReference type="InterPro" id="IPR002423">
    <property type="entry name" value="Cpn60/GroEL/TCP-1"/>
</dbReference>
<proteinExistence type="inferred from homology"/>